<organism evidence="3 4">
    <name type="scientific">Ditylenchus destructor</name>
    <dbReference type="NCBI Taxonomy" id="166010"/>
    <lineage>
        <taxon>Eukaryota</taxon>
        <taxon>Metazoa</taxon>
        <taxon>Ecdysozoa</taxon>
        <taxon>Nematoda</taxon>
        <taxon>Chromadorea</taxon>
        <taxon>Rhabditida</taxon>
        <taxon>Tylenchina</taxon>
        <taxon>Tylenchomorpha</taxon>
        <taxon>Sphaerularioidea</taxon>
        <taxon>Anguinidae</taxon>
        <taxon>Anguininae</taxon>
        <taxon>Ditylenchus</taxon>
    </lineage>
</organism>
<evidence type="ECO:0000256" key="2">
    <source>
        <dbReference type="SAM" id="MobiDB-lite"/>
    </source>
</evidence>
<feature type="region of interest" description="Disordered" evidence="2">
    <location>
        <begin position="386"/>
        <end position="409"/>
    </location>
</feature>
<dbReference type="Proteomes" id="UP001201812">
    <property type="component" value="Unassembled WGS sequence"/>
</dbReference>
<keyword evidence="1" id="KW-0175">Coiled coil</keyword>
<keyword evidence="4" id="KW-1185">Reference proteome</keyword>
<comment type="caution">
    <text evidence="3">The sequence shown here is derived from an EMBL/GenBank/DDBJ whole genome shotgun (WGS) entry which is preliminary data.</text>
</comment>
<gene>
    <name evidence="3" type="ORF">DdX_02762</name>
</gene>
<evidence type="ECO:0000313" key="4">
    <source>
        <dbReference type="Proteomes" id="UP001201812"/>
    </source>
</evidence>
<feature type="coiled-coil region" evidence="1">
    <location>
        <begin position="127"/>
        <end position="165"/>
    </location>
</feature>
<accession>A0AAD4ND67</accession>
<sequence>MCLVVILYTGCHIVMKVFNRISDSFTSILTTVESLVEGIKYLFSSHNEGQSGTKSYLDPRLEKSIKNYINTAMQAYYQDIIKHMYEMLSEIEKKTNRDTHIESRLSQLLQQCENRSEQMKTSVGHLMKDANENVEKLDSHMQRSLKESKEEVTKMESRLDKVKNKFCDEMDARLENGLKKFSHDVRNQQATVLKENDDNLSKALKLAEEKASLITKSLHNEIQMTESRAQNLRESLTPVVREAASIIQKEYKEKSSDLETELAGFIYAAENKSEKLMDYLKELIHSMDGHLKVLESDFVKALEAAKQRMIDSSIALPLEEATQEAEQKVLEATVARLNQRQAVVQHKHLGMERKDEFEDIERMANFVVERKIEAAYEAVEQLKRAIEQENPGGEHNNSSSIRRTTEKMEKLKRQIDNLHGKRAKIEDNV</sequence>
<dbReference type="AlphaFoldDB" id="A0AAD4ND67"/>
<protein>
    <submittedName>
        <fullName evidence="3">Uncharacterized protein</fullName>
    </submittedName>
</protein>
<evidence type="ECO:0000256" key="1">
    <source>
        <dbReference type="SAM" id="Coils"/>
    </source>
</evidence>
<proteinExistence type="predicted"/>
<evidence type="ECO:0000313" key="3">
    <source>
        <dbReference type="EMBL" id="KAI1726068.1"/>
    </source>
</evidence>
<reference evidence="3" key="1">
    <citation type="submission" date="2022-01" db="EMBL/GenBank/DDBJ databases">
        <title>Genome Sequence Resource for Two Populations of Ditylenchus destructor, the Migratory Endoparasitic Phytonematode.</title>
        <authorList>
            <person name="Zhang H."/>
            <person name="Lin R."/>
            <person name="Xie B."/>
        </authorList>
    </citation>
    <scope>NUCLEOTIDE SEQUENCE</scope>
    <source>
        <strain evidence="3">BazhouSP</strain>
    </source>
</reference>
<name>A0AAD4ND67_9BILA</name>
<dbReference type="EMBL" id="JAKKPZ010000002">
    <property type="protein sequence ID" value="KAI1726068.1"/>
    <property type="molecule type" value="Genomic_DNA"/>
</dbReference>